<dbReference type="GO" id="GO:0004519">
    <property type="term" value="F:endonuclease activity"/>
    <property type="evidence" value="ECO:0007669"/>
    <property type="project" value="UniProtKB-KW"/>
</dbReference>
<dbReference type="InterPro" id="IPR052892">
    <property type="entry name" value="NA-targeting_endonuclease"/>
</dbReference>
<dbReference type="GO" id="GO:0003676">
    <property type="term" value="F:nucleic acid binding"/>
    <property type="evidence" value="ECO:0007669"/>
    <property type="project" value="InterPro"/>
</dbReference>
<dbReference type="NCBIfam" id="NF040563">
    <property type="entry name" value="guided_IscB"/>
    <property type="match status" value="1"/>
</dbReference>
<dbReference type="Pfam" id="PF14239">
    <property type="entry name" value="RRXRR"/>
    <property type="match status" value="1"/>
</dbReference>
<dbReference type="Pfam" id="PF01844">
    <property type="entry name" value="HNH"/>
    <property type="match status" value="1"/>
</dbReference>
<feature type="domain" description="HNH nuclease" evidence="1">
    <location>
        <begin position="196"/>
        <end position="247"/>
    </location>
</feature>
<dbReference type="EMBL" id="PSYR01000002">
    <property type="protein sequence ID" value="RCN56123.1"/>
    <property type="molecule type" value="Genomic_DNA"/>
</dbReference>
<gene>
    <name evidence="2" type="ORF">C4900_09685</name>
</gene>
<dbReference type="Gene3D" id="1.10.30.50">
    <property type="match status" value="1"/>
</dbReference>
<keyword evidence="3" id="KW-1185">Reference proteome</keyword>
<dbReference type="Proteomes" id="UP000253250">
    <property type="component" value="Unassembled WGS sequence"/>
</dbReference>
<evidence type="ECO:0000259" key="1">
    <source>
        <dbReference type="SMART" id="SM00507"/>
    </source>
</evidence>
<dbReference type="AlphaFoldDB" id="A0A368HCG2"/>
<evidence type="ECO:0000313" key="3">
    <source>
        <dbReference type="Proteomes" id="UP000253250"/>
    </source>
</evidence>
<keyword evidence="2" id="KW-0255">Endonuclease</keyword>
<proteinExistence type="predicted"/>
<dbReference type="CDD" id="cd00085">
    <property type="entry name" value="HNHc"/>
    <property type="match status" value="1"/>
</dbReference>
<reference evidence="2 3" key="1">
    <citation type="submission" date="2018-02" db="EMBL/GenBank/DDBJ databases">
        <title>Insights into the biology of acidophilic members of the Acidiferrobacteraceae family derived from comparative genomic analyses.</title>
        <authorList>
            <person name="Issotta F."/>
            <person name="Thyssen C."/>
            <person name="Mena C."/>
            <person name="Moya A."/>
            <person name="Bellenberg S."/>
            <person name="Sproer C."/>
            <person name="Covarrubias P.C."/>
            <person name="Sand W."/>
            <person name="Quatrini R."/>
            <person name="Vera M."/>
        </authorList>
    </citation>
    <scope>NUCLEOTIDE SEQUENCE [LARGE SCALE GENOMIC DNA]</scope>
    <source>
        <strain evidence="3">m-1</strain>
    </source>
</reference>
<dbReference type="InterPro" id="IPR025938">
    <property type="entry name" value="RRXRR_dom"/>
</dbReference>
<dbReference type="PANTHER" id="PTHR33877">
    <property type="entry name" value="SLL1193 PROTEIN"/>
    <property type="match status" value="1"/>
</dbReference>
<dbReference type="PANTHER" id="PTHR33877:SF2">
    <property type="entry name" value="OS07G0170200 PROTEIN"/>
    <property type="match status" value="1"/>
</dbReference>
<dbReference type="RefSeq" id="WP_114283000.1">
    <property type="nucleotide sequence ID" value="NZ_PSYR01000002.1"/>
</dbReference>
<comment type="caution">
    <text evidence="2">The sequence shown here is derived from an EMBL/GenBank/DDBJ whole genome shotgun (WGS) entry which is preliminary data.</text>
</comment>
<dbReference type="GO" id="GO:0008270">
    <property type="term" value="F:zinc ion binding"/>
    <property type="evidence" value="ECO:0007669"/>
    <property type="project" value="InterPro"/>
</dbReference>
<dbReference type="InterPro" id="IPR002711">
    <property type="entry name" value="HNH"/>
</dbReference>
<dbReference type="OrthoDB" id="9802901at2"/>
<accession>A0A368HCG2</accession>
<dbReference type="InterPro" id="IPR003615">
    <property type="entry name" value="HNH_nuc"/>
</dbReference>
<sequence length="471" mass="52401">MAVFVLDRRKKPLMPCAERRARLLLARGRARVHRVVPLTIRLVDRLQEDSTLQPLRLKMDPGSQTTGMALVREPDTTDTTREDTIRALTVLMLLEIQHRGPSIHEALTQRSSHRRFRRGRLRHRPARFDNRTKPEGWLAPSLQHRVDTTMAWVDRLCRWAPVAALSQELVRFDTQQMQNPEISGVAYQHGTLAGYEVREYLLEKWARTCAYCGAHNTPLEIDHIHPKSQGGSDRVSNLTIACHDCNQRKGSQDVAVFLAKRPETLQRIRAQAPAPLRDAAAVNSTRWALYQRLKATGLEVEVASGGRTKWNRHRLHLPKTHSLDAVCVGSVDTIHNAQQPVLTIKATGRGSDQRTRLTKHGFPRGYLTRSKSAFGFQTGDLVKAVVTSGKKAGRYFGRVAIRATGSFNIQTATGLVQGIAHRFCILIQRADGYGYALTKRAFDTGEAGTGAAYAAALSLPGMNPGVSRANG</sequence>
<evidence type="ECO:0000313" key="2">
    <source>
        <dbReference type="EMBL" id="RCN56123.1"/>
    </source>
</evidence>
<dbReference type="InterPro" id="IPR047693">
    <property type="entry name" value="RNA-guided_IscB-like"/>
</dbReference>
<name>A0A368HCG2_9GAMM</name>
<dbReference type="SMART" id="SM00507">
    <property type="entry name" value="HNHc"/>
    <property type="match status" value="1"/>
</dbReference>
<keyword evidence="2" id="KW-0378">Hydrolase</keyword>
<keyword evidence="2" id="KW-0540">Nuclease</keyword>
<organism evidence="2 3">
    <name type="scientific">Acidiferrobacter thiooxydans</name>
    <dbReference type="NCBI Taxonomy" id="163359"/>
    <lineage>
        <taxon>Bacteria</taxon>
        <taxon>Pseudomonadati</taxon>
        <taxon>Pseudomonadota</taxon>
        <taxon>Gammaproteobacteria</taxon>
        <taxon>Acidiferrobacterales</taxon>
        <taxon>Acidiferrobacteraceae</taxon>
        <taxon>Acidiferrobacter</taxon>
    </lineage>
</organism>
<protein>
    <submittedName>
        <fullName evidence="2">HNH endonuclease</fullName>
    </submittedName>
</protein>